<dbReference type="EMBL" id="KV750387">
    <property type="protein sequence ID" value="OCL05046.1"/>
    <property type="molecule type" value="Genomic_DNA"/>
</dbReference>
<feature type="chain" id="PRO_5034258377" description="Secreted peptide" evidence="1">
    <location>
        <begin position="28"/>
        <end position="92"/>
    </location>
</feature>
<evidence type="ECO:0008006" key="4">
    <source>
        <dbReference type="Google" id="ProtNLM"/>
    </source>
</evidence>
<sequence length="92" mass="10088">MRARPAAFASIVYVLSLLACLIASGTAARCCPFYFFPAAAAASTYYYDCCCCAYYCYYYLELALPDLPAFGLPDHDDSTARRSKIVCGDFSV</sequence>
<evidence type="ECO:0000313" key="2">
    <source>
        <dbReference type="EMBL" id="OCL05046.1"/>
    </source>
</evidence>
<feature type="signal peptide" evidence="1">
    <location>
        <begin position="1"/>
        <end position="27"/>
    </location>
</feature>
<dbReference type="Proteomes" id="UP000250140">
    <property type="component" value="Unassembled WGS sequence"/>
</dbReference>
<dbReference type="AlphaFoldDB" id="A0A8E2EUG8"/>
<protein>
    <recommendedName>
        <fullName evidence="4">Secreted peptide</fullName>
    </recommendedName>
</protein>
<keyword evidence="1" id="KW-0732">Signal</keyword>
<reference evidence="2 3" key="1">
    <citation type="journal article" date="2016" name="Nat. Commun.">
        <title>Ectomycorrhizal ecology is imprinted in the genome of the dominant symbiotic fungus Cenococcum geophilum.</title>
        <authorList>
            <consortium name="DOE Joint Genome Institute"/>
            <person name="Peter M."/>
            <person name="Kohler A."/>
            <person name="Ohm R.A."/>
            <person name="Kuo A."/>
            <person name="Krutzmann J."/>
            <person name="Morin E."/>
            <person name="Arend M."/>
            <person name="Barry K.W."/>
            <person name="Binder M."/>
            <person name="Choi C."/>
            <person name="Clum A."/>
            <person name="Copeland A."/>
            <person name="Grisel N."/>
            <person name="Haridas S."/>
            <person name="Kipfer T."/>
            <person name="LaButti K."/>
            <person name="Lindquist E."/>
            <person name="Lipzen A."/>
            <person name="Maire R."/>
            <person name="Meier B."/>
            <person name="Mihaltcheva S."/>
            <person name="Molinier V."/>
            <person name="Murat C."/>
            <person name="Poggeler S."/>
            <person name="Quandt C.A."/>
            <person name="Sperisen C."/>
            <person name="Tritt A."/>
            <person name="Tisserant E."/>
            <person name="Crous P.W."/>
            <person name="Henrissat B."/>
            <person name="Nehls U."/>
            <person name="Egli S."/>
            <person name="Spatafora J.W."/>
            <person name="Grigoriev I.V."/>
            <person name="Martin F.M."/>
        </authorList>
    </citation>
    <scope>NUCLEOTIDE SEQUENCE [LARGE SCALE GENOMIC DNA]</scope>
    <source>
        <strain evidence="2 3">CBS 207.34</strain>
    </source>
</reference>
<organism evidence="2 3">
    <name type="scientific">Glonium stellatum</name>
    <dbReference type="NCBI Taxonomy" id="574774"/>
    <lineage>
        <taxon>Eukaryota</taxon>
        <taxon>Fungi</taxon>
        <taxon>Dikarya</taxon>
        <taxon>Ascomycota</taxon>
        <taxon>Pezizomycotina</taxon>
        <taxon>Dothideomycetes</taxon>
        <taxon>Pleosporomycetidae</taxon>
        <taxon>Gloniales</taxon>
        <taxon>Gloniaceae</taxon>
        <taxon>Glonium</taxon>
    </lineage>
</organism>
<accession>A0A8E2EUG8</accession>
<dbReference type="PROSITE" id="PS51257">
    <property type="entry name" value="PROKAR_LIPOPROTEIN"/>
    <property type="match status" value="1"/>
</dbReference>
<name>A0A8E2EUG8_9PEZI</name>
<proteinExistence type="predicted"/>
<evidence type="ECO:0000256" key="1">
    <source>
        <dbReference type="SAM" id="SignalP"/>
    </source>
</evidence>
<evidence type="ECO:0000313" key="3">
    <source>
        <dbReference type="Proteomes" id="UP000250140"/>
    </source>
</evidence>
<keyword evidence="3" id="KW-1185">Reference proteome</keyword>
<gene>
    <name evidence="2" type="ORF">AOQ84DRAFT_356140</name>
</gene>